<sequence>MRFRKGCFEVVISRHAFERAMQQGIHLDLIESCLQTGRVERFGKSNFKMVKDFRKFSVICVDEMVGSAIKIVTIEKKWKL</sequence>
<evidence type="ECO:0000313" key="1">
    <source>
        <dbReference type="EMBL" id="MBS3058197.1"/>
    </source>
</evidence>
<comment type="caution">
    <text evidence="1">The sequence shown here is derived from an EMBL/GenBank/DDBJ whole genome shotgun (WGS) entry which is preliminary data.</text>
</comment>
<reference evidence="1" key="1">
    <citation type="submission" date="2021-03" db="EMBL/GenBank/DDBJ databases">
        <authorList>
            <person name="Jaffe A."/>
        </authorList>
    </citation>
    <scope>NUCLEOTIDE SEQUENCE</scope>
    <source>
        <strain evidence="1">RIFCSPLOWO2_01_FULL_43_13</strain>
    </source>
</reference>
<dbReference type="AlphaFoldDB" id="A0A8T4KVM9"/>
<evidence type="ECO:0000313" key="2">
    <source>
        <dbReference type="Proteomes" id="UP000680185"/>
    </source>
</evidence>
<proteinExistence type="predicted"/>
<accession>A0A8T4KVM9</accession>
<dbReference type="Proteomes" id="UP000680185">
    <property type="component" value="Unassembled WGS sequence"/>
</dbReference>
<organism evidence="1 2">
    <name type="scientific">Candidatus Iainarchaeum sp</name>
    <dbReference type="NCBI Taxonomy" id="3101447"/>
    <lineage>
        <taxon>Archaea</taxon>
        <taxon>Candidatus Iainarchaeota</taxon>
        <taxon>Candidatus Iainarchaeia</taxon>
        <taxon>Candidatus Iainarchaeales</taxon>
        <taxon>Candidatus Iainarchaeaceae</taxon>
        <taxon>Candidatus Iainarchaeum</taxon>
    </lineage>
</organism>
<protein>
    <submittedName>
        <fullName evidence="1">DUF4258 domain-containing protein</fullName>
    </submittedName>
</protein>
<dbReference type="EMBL" id="JAGVWB010000014">
    <property type="protein sequence ID" value="MBS3058197.1"/>
    <property type="molecule type" value="Genomic_DNA"/>
</dbReference>
<gene>
    <name evidence="1" type="ORF">J4478_02235</name>
</gene>
<name>A0A8T4KVM9_9ARCH</name>
<reference evidence="1" key="2">
    <citation type="submission" date="2021-05" db="EMBL/GenBank/DDBJ databases">
        <title>Protein family content uncovers lineage relationships and bacterial pathway maintenance mechanisms in DPANN archaea.</title>
        <authorList>
            <person name="Castelle C.J."/>
            <person name="Meheust R."/>
            <person name="Jaffe A.L."/>
            <person name="Seitz K."/>
            <person name="Gong X."/>
            <person name="Baker B.J."/>
            <person name="Banfield J.F."/>
        </authorList>
    </citation>
    <scope>NUCLEOTIDE SEQUENCE</scope>
    <source>
        <strain evidence="1">RIFCSPLOWO2_01_FULL_43_13</strain>
    </source>
</reference>